<dbReference type="InterPro" id="IPR052016">
    <property type="entry name" value="Bact_Sigma-Reg"/>
</dbReference>
<evidence type="ECO:0000313" key="4">
    <source>
        <dbReference type="EMBL" id="CRH05129.1"/>
    </source>
</evidence>
<accession>A0A1S7LGE8</accession>
<keyword evidence="1" id="KW-0378">Hydrolase</keyword>
<dbReference type="InterPro" id="IPR001789">
    <property type="entry name" value="Sig_transdc_resp-reg_receiver"/>
</dbReference>
<dbReference type="PROSITE" id="PS50110">
    <property type="entry name" value="RESPONSE_REGULATORY"/>
    <property type="match status" value="1"/>
</dbReference>
<name>A0A1S7LGE8_MAGMO</name>
<dbReference type="SMART" id="SM00448">
    <property type="entry name" value="REC"/>
    <property type="match status" value="1"/>
</dbReference>
<evidence type="ECO:0000256" key="1">
    <source>
        <dbReference type="ARBA" id="ARBA00022801"/>
    </source>
</evidence>
<evidence type="ECO:0000259" key="3">
    <source>
        <dbReference type="PROSITE" id="PS50110"/>
    </source>
</evidence>
<evidence type="ECO:0000256" key="2">
    <source>
        <dbReference type="PROSITE-ProRule" id="PRU00169"/>
    </source>
</evidence>
<feature type="modified residue" description="4-aspartylphosphate" evidence="2">
    <location>
        <position position="56"/>
    </location>
</feature>
<proteinExistence type="predicted"/>
<sequence>MADAARQSILVVDDTPFNIDVLKGLFATNYQVRAALSGADALKSVQNSPPDLILLDIMMPEMDGYAVCHALKERAETAAIPIIFITALEDDREEIKGLNLGAVDYIRKPFNPSVVVSRVETHLLLQDAQRRLERKNNKLIHERSLVEGIITRMRAADHIGGAGIRSLLTSVDKTNGDILLTSETEDGRQLIFLGDFTGHGLPAAVGSPLVSYIFNDQTQHNQNGRALLAEINSQLYAKLPPTIFLTASLVELSPDRRTAHIWNMAMPPAYVKRQGKIAHRLASCTVPLGINDELHPNNVGVSLELEAGDRLYLFSDGALEPTRKDDEMFGEKRLVQWLEQELTPTTPLEELLDQLQRFLEGGALQDDVSIVEITPAIAADGL</sequence>
<dbReference type="Gene3D" id="3.60.40.10">
    <property type="entry name" value="PPM-type phosphatase domain"/>
    <property type="match status" value="1"/>
</dbReference>
<organism evidence="4">
    <name type="scientific">Magnetococcus massalia (strain MO-1)</name>
    <dbReference type="NCBI Taxonomy" id="451514"/>
    <lineage>
        <taxon>Bacteria</taxon>
        <taxon>Pseudomonadati</taxon>
        <taxon>Pseudomonadota</taxon>
        <taxon>Magnetococcia</taxon>
        <taxon>Magnetococcales</taxon>
        <taxon>Magnetococcaceae</taxon>
        <taxon>Magnetococcus</taxon>
    </lineage>
</organism>
<dbReference type="InterPro" id="IPR001932">
    <property type="entry name" value="PPM-type_phosphatase-like_dom"/>
</dbReference>
<dbReference type="PANTHER" id="PTHR43156:SF2">
    <property type="entry name" value="STAGE II SPORULATION PROTEIN E"/>
    <property type="match status" value="1"/>
</dbReference>
<dbReference type="Pfam" id="PF00072">
    <property type="entry name" value="Response_reg"/>
    <property type="match status" value="1"/>
</dbReference>
<feature type="domain" description="Response regulatory" evidence="3">
    <location>
        <begin position="8"/>
        <end position="123"/>
    </location>
</feature>
<dbReference type="GO" id="GO:0000160">
    <property type="term" value="P:phosphorelay signal transduction system"/>
    <property type="evidence" value="ECO:0007669"/>
    <property type="project" value="InterPro"/>
</dbReference>
<reference evidence="4" key="1">
    <citation type="submission" date="2015-04" db="EMBL/GenBank/DDBJ databases">
        <authorList>
            <person name="Syromyatnikov M.Y."/>
            <person name="Popov V.N."/>
        </authorList>
    </citation>
    <scope>NUCLEOTIDE SEQUENCE</scope>
    <source>
        <strain evidence="4">MO-1</strain>
    </source>
</reference>
<dbReference type="EMBL" id="LO017727">
    <property type="protein sequence ID" value="CRH05129.1"/>
    <property type="molecule type" value="Genomic_DNA"/>
</dbReference>
<dbReference type="InterPro" id="IPR011006">
    <property type="entry name" value="CheY-like_superfamily"/>
</dbReference>
<dbReference type="Pfam" id="PF07228">
    <property type="entry name" value="SpoIIE"/>
    <property type="match status" value="1"/>
</dbReference>
<dbReference type="SUPFAM" id="SSF52172">
    <property type="entry name" value="CheY-like"/>
    <property type="match status" value="1"/>
</dbReference>
<protein>
    <submittedName>
        <fullName evidence="4">Putative response regulator receiver protein</fullName>
    </submittedName>
</protein>
<dbReference type="SMART" id="SM00331">
    <property type="entry name" value="PP2C_SIG"/>
    <property type="match status" value="1"/>
</dbReference>
<gene>
    <name evidence="4" type="ORF">MAGMO_0930</name>
</gene>
<dbReference type="GO" id="GO:0016791">
    <property type="term" value="F:phosphatase activity"/>
    <property type="evidence" value="ECO:0007669"/>
    <property type="project" value="TreeGrafter"/>
</dbReference>
<dbReference type="Gene3D" id="3.40.50.2300">
    <property type="match status" value="1"/>
</dbReference>
<keyword evidence="2" id="KW-0597">Phosphoprotein</keyword>
<dbReference type="PANTHER" id="PTHR43156">
    <property type="entry name" value="STAGE II SPORULATION PROTEIN E-RELATED"/>
    <property type="match status" value="1"/>
</dbReference>
<dbReference type="InterPro" id="IPR036457">
    <property type="entry name" value="PPM-type-like_dom_sf"/>
</dbReference>
<dbReference type="AlphaFoldDB" id="A0A1S7LGE8"/>